<dbReference type="SUPFAM" id="SSF54593">
    <property type="entry name" value="Glyoxalase/Bleomycin resistance protein/Dihydroxybiphenyl dioxygenase"/>
    <property type="match status" value="1"/>
</dbReference>
<dbReference type="InterPro" id="IPR029068">
    <property type="entry name" value="Glyas_Bleomycin-R_OHBP_Dase"/>
</dbReference>
<dbReference type="Proteomes" id="UP000006512">
    <property type="component" value="Unassembled WGS sequence"/>
</dbReference>
<gene>
    <name evidence="2" type="ORF">ABI_36760</name>
</gene>
<feature type="domain" description="VOC" evidence="1">
    <location>
        <begin position="4"/>
        <end position="125"/>
    </location>
</feature>
<dbReference type="GO" id="GO:0051213">
    <property type="term" value="F:dioxygenase activity"/>
    <property type="evidence" value="ECO:0007669"/>
    <property type="project" value="UniProtKB-KW"/>
</dbReference>
<dbReference type="HOGENOM" id="CLU_131565_0_1_5"/>
<dbReference type="PROSITE" id="PS51819">
    <property type="entry name" value="VOC"/>
    <property type="match status" value="1"/>
</dbReference>
<dbReference type="EMBL" id="GL883079">
    <property type="protein sequence ID" value="EGF90645.1"/>
    <property type="molecule type" value="Genomic_DNA"/>
</dbReference>
<dbReference type="STRING" id="715226.ABI_36760"/>
<dbReference type="eggNOG" id="COG0346">
    <property type="taxonomic scope" value="Bacteria"/>
</dbReference>
<name>F4QR08_9CAUL</name>
<dbReference type="InterPro" id="IPR004360">
    <property type="entry name" value="Glyas_Fos-R_dOase_dom"/>
</dbReference>
<keyword evidence="3" id="KW-1185">Reference proteome</keyword>
<protein>
    <submittedName>
        <fullName evidence="2">Glyoxalase/Bleomycin resistance protein/Dioxygenase superfamily protein</fullName>
    </submittedName>
</protein>
<evidence type="ECO:0000313" key="3">
    <source>
        <dbReference type="Proteomes" id="UP000006512"/>
    </source>
</evidence>
<organism evidence="2 3">
    <name type="scientific">Asticcacaulis biprosthecium C19</name>
    <dbReference type="NCBI Taxonomy" id="715226"/>
    <lineage>
        <taxon>Bacteria</taxon>
        <taxon>Pseudomonadati</taxon>
        <taxon>Pseudomonadota</taxon>
        <taxon>Alphaproteobacteria</taxon>
        <taxon>Caulobacterales</taxon>
        <taxon>Caulobacteraceae</taxon>
        <taxon>Asticcacaulis</taxon>
    </lineage>
</organism>
<evidence type="ECO:0000313" key="2">
    <source>
        <dbReference type="EMBL" id="EGF90645.1"/>
    </source>
</evidence>
<accession>F4QR08</accession>
<dbReference type="AlphaFoldDB" id="F4QR08"/>
<dbReference type="RefSeq" id="WP_006274456.1">
    <property type="nucleotide sequence ID" value="NZ_GL883079.1"/>
</dbReference>
<proteinExistence type="predicted"/>
<keyword evidence="2" id="KW-0223">Dioxygenase</keyword>
<evidence type="ECO:0000259" key="1">
    <source>
        <dbReference type="PROSITE" id="PS51819"/>
    </source>
</evidence>
<dbReference type="InterPro" id="IPR037523">
    <property type="entry name" value="VOC_core"/>
</dbReference>
<dbReference type="Gene3D" id="3.10.180.10">
    <property type="entry name" value="2,3-Dihydroxybiphenyl 1,2-Dioxygenase, domain 1"/>
    <property type="match status" value="1"/>
</dbReference>
<reference evidence="3" key="1">
    <citation type="submission" date="2011-03" db="EMBL/GenBank/DDBJ databases">
        <title>Draft genome sequence of Brevundimonas diminuta.</title>
        <authorList>
            <person name="Brown P.J.B."/>
            <person name="Buechlein A."/>
            <person name="Hemmerich C."/>
            <person name="Brun Y.V."/>
        </authorList>
    </citation>
    <scope>NUCLEOTIDE SEQUENCE [LARGE SCALE GENOMIC DNA]</scope>
    <source>
        <strain evidence="3">C19</strain>
    </source>
</reference>
<sequence length="128" mass="14124">MLRYAGPIGHIAVADFGQARAFYEGVLGLEFVRNDGFAIVMRSGQIILRLSVPPEITPVSYSVFGWEVMEIETQVADLTGRGVVFERYGRLGGDQDEAGVWLTPHGDKVAWFKDPFGNLLSLSQHVDP</sequence>
<dbReference type="Pfam" id="PF00903">
    <property type="entry name" value="Glyoxalase"/>
    <property type="match status" value="1"/>
</dbReference>
<keyword evidence="2" id="KW-0560">Oxidoreductase</keyword>
<dbReference type="OrthoDB" id="9804907at2"/>